<accession>A0A0A9FGT3</accession>
<reference evidence="1" key="2">
    <citation type="journal article" date="2015" name="Data Brief">
        <title>Shoot transcriptome of the giant reed, Arundo donax.</title>
        <authorList>
            <person name="Barrero R.A."/>
            <person name="Guerrero F.D."/>
            <person name="Moolhuijzen P."/>
            <person name="Goolsby J.A."/>
            <person name="Tidwell J."/>
            <person name="Bellgard S.E."/>
            <person name="Bellgard M.I."/>
        </authorList>
    </citation>
    <scope>NUCLEOTIDE SEQUENCE</scope>
    <source>
        <tissue evidence="1">Shoot tissue taken approximately 20 cm above the soil surface</tissue>
    </source>
</reference>
<protein>
    <submittedName>
        <fullName evidence="1">Uncharacterized protein</fullName>
    </submittedName>
</protein>
<reference evidence="1" key="1">
    <citation type="submission" date="2014-09" db="EMBL/GenBank/DDBJ databases">
        <authorList>
            <person name="Magalhaes I.L.F."/>
            <person name="Oliveira U."/>
            <person name="Santos F.R."/>
            <person name="Vidigal T.H.D.A."/>
            <person name="Brescovit A.D."/>
            <person name="Santos A.J."/>
        </authorList>
    </citation>
    <scope>NUCLEOTIDE SEQUENCE</scope>
    <source>
        <tissue evidence="1">Shoot tissue taken approximately 20 cm above the soil surface</tissue>
    </source>
</reference>
<organism evidence="1">
    <name type="scientific">Arundo donax</name>
    <name type="common">Giant reed</name>
    <name type="synonym">Donax arundinaceus</name>
    <dbReference type="NCBI Taxonomy" id="35708"/>
    <lineage>
        <taxon>Eukaryota</taxon>
        <taxon>Viridiplantae</taxon>
        <taxon>Streptophyta</taxon>
        <taxon>Embryophyta</taxon>
        <taxon>Tracheophyta</taxon>
        <taxon>Spermatophyta</taxon>
        <taxon>Magnoliopsida</taxon>
        <taxon>Liliopsida</taxon>
        <taxon>Poales</taxon>
        <taxon>Poaceae</taxon>
        <taxon>PACMAD clade</taxon>
        <taxon>Arundinoideae</taxon>
        <taxon>Arundineae</taxon>
        <taxon>Arundo</taxon>
    </lineage>
</organism>
<evidence type="ECO:0000313" key="1">
    <source>
        <dbReference type="EMBL" id="JAE12240.1"/>
    </source>
</evidence>
<name>A0A0A9FGT3_ARUDO</name>
<dbReference type="EMBL" id="GBRH01185656">
    <property type="protein sequence ID" value="JAE12240.1"/>
    <property type="molecule type" value="Transcribed_RNA"/>
</dbReference>
<proteinExistence type="predicted"/>
<sequence length="10" mass="975">MGLEAGVLSV</sequence>